<keyword evidence="2" id="KW-1185">Reference proteome</keyword>
<name>A0ABN7K0H3_9HYPH</name>
<comment type="caution">
    <text evidence="1">The sequence shown here is derived from an EMBL/GenBank/DDBJ whole genome shotgun (WGS) entry which is preliminary data.</text>
</comment>
<protein>
    <submittedName>
        <fullName evidence="1">GTPase</fullName>
    </submittedName>
</protein>
<dbReference type="EMBL" id="CABFWF030000018">
    <property type="protein sequence ID" value="CAD7054905.1"/>
    <property type="molecule type" value="Genomic_DNA"/>
</dbReference>
<organism evidence="1 2">
    <name type="scientific">Pseudorhizobium endolithicum</name>
    <dbReference type="NCBI Taxonomy" id="1191678"/>
    <lineage>
        <taxon>Bacteria</taxon>
        <taxon>Pseudomonadati</taxon>
        <taxon>Pseudomonadota</taxon>
        <taxon>Alphaproteobacteria</taxon>
        <taxon>Hyphomicrobiales</taxon>
        <taxon>Rhizobiaceae</taxon>
        <taxon>Rhizobium/Agrobacterium group</taxon>
        <taxon>Pseudorhizobium</taxon>
    </lineage>
</organism>
<evidence type="ECO:0000313" key="2">
    <source>
        <dbReference type="Proteomes" id="UP000606921"/>
    </source>
</evidence>
<reference evidence="1 2" key="1">
    <citation type="submission" date="2020-11" db="EMBL/GenBank/DDBJ databases">
        <authorList>
            <person name="Lassalle F."/>
        </authorList>
    </citation>
    <scope>NUCLEOTIDE SEQUENCE [LARGE SCALE GENOMIC DNA]</scope>
    <source>
        <strain evidence="1 2">JC140</strain>
    </source>
</reference>
<proteinExistence type="predicted"/>
<dbReference type="RefSeq" id="WP_142594202.1">
    <property type="nucleotide sequence ID" value="NZ_CABFWF030000018.1"/>
</dbReference>
<dbReference type="Proteomes" id="UP000606921">
    <property type="component" value="Unassembled WGS sequence"/>
</dbReference>
<gene>
    <name evidence="1" type="ORF">REJC140_02245</name>
</gene>
<sequence>MTASIARYLKDFSELPPAPPVLLEQDDAFDFADFAGAEAEPTIDLEAERSDAHRLGYEAATEELQSKWAEDREAMKAAHAAELAALREHYETELAAHVRAKLGEMALLVAEAVSNQTTRVLAPLVEEALAGKAVADMADLIRAAILDGEVATITIRGPQALRDRLAAALGEEPAVTIRYVDAADLDISADLGDAALVTRLSAWSARVRELLA</sequence>
<accession>A0ABN7K0H3</accession>
<evidence type="ECO:0000313" key="1">
    <source>
        <dbReference type="EMBL" id="CAD7054905.1"/>
    </source>
</evidence>